<dbReference type="GO" id="GO:0004357">
    <property type="term" value="F:glutamate-cysteine ligase activity"/>
    <property type="evidence" value="ECO:0007669"/>
    <property type="project" value="UniProtKB-EC"/>
</dbReference>
<name>A0A285NCK6_9AQUI</name>
<gene>
    <name evidence="5" type="ORF">SAMN06265182_0961</name>
</gene>
<protein>
    <recommendedName>
        <fullName evidence="4">Putative glutamate--cysteine ligase 2</fullName>
        <ecNumber evidence="4">6.3.2.2</ecNumber>
    </recommendedName>
    <alternativeName>
        <fullName evidence="4">Gamma-glutamylcysteine synthetase 2</fullName>
        <shortName evidence="4">GCS 2</shortName>
        <shortName evidence="4">Gamma-GCS 2</shortName>
    </alternativeName>
</protein>
<dbReference type="PANTHER" id="PTHR36510">
    <property type="entry name" value="GLUTAMATE--CYSTEINE LIGASE 2-RELATED"/>
    <property type="match status" value="1"/>
</dbReference>
<evidence type="ECO:0000313" key="5">
    <source>
        <dbReference type="EMBL" id="SNZ07180.1"/>
    </source>
</evidence>
<sequence length="307" mass="35874">MVEIVSPVCEKPEEVVLYFEKALKEIDRIGEDYGFRVSALGTHTFAKKEETQITAKERYLKLLQELQILLRQFLIYGLHVHVGFPDKESAVRGYNLVINYLPVFLGLSTSSPFFYGEFTGLHSYRTKIFEQLPRAGIPEYFDSFSQFEELYFQLKDGGFIESIKDIWWDVRIHPDLGTVELRVCDSNPELDRIELIISLFQGLSLLAQKENSFRTYHQILKQNKWNATRYSISGKYIDINGIKTIKEKTYSIIKEMEKKGIFKQLGTEKRIKKLKNVLRRKPLSEKMIIVYKKTKDVKVAESMGFIR</sequence>
<accession>A0A285NCK6</accession>
<dbReference type="GO" id="GO:0005524">
    <property type="term" value="F:ATP binding"/>
    <property type="evidence" value="ECO:0007669"/>
    <property type="project" value="UniProtKB-KW"/>
</dbReference>
<evidence type="ECO:0000256" key="3">
    <source>
        <dbReference type="ARBA" id="ARBA00022840"/>
    </source>
</evidence>
<dbReference type="InterPro" id="IPR014746">
    <property type="entry name" value="Gln_synth/guanido_kin_cat_dom"/>
</dbReference>
<proteinExistence type="inferred from homology"/>
<comment type="function">
    <text evidence="4">ATP-dependent carboxylate-amine ligase which exhibits weak glutamate--cysteine ligase activity.</text>
</comment>
<dbReference type="SUPFAM" id="SSF55931">
    <property type="entry name" value="Glutamine synthetase/guanido kinase"/>
    <property type="match status" value="1"/>
</dbReference>
<keyword evidence="2 4" id="KW-0547">Nucleotide-binding</keyword>
<dbReference type="GO" id="GO:0042398">
    <property type="term" value="P:modified amino acid biosynthetic process"/>
    <property type="evidence" value="ECO:0007669"/>
    <property type="project" value="InterPro"/>
</dbReference>
<keyword evidence="1 4" id="KW-0436">Ligase</keyword>
<organism evidence="5 6">
    <name type="scientific">Persephonella hydrogeniphila</name>
    <dbReference type="NCBI Taxonomy" id="198703"/>
    <lineage>
        <taxon>Bacteria</taxon>
        <taxon>Pseudomonadati</taxon>
        <taxon>Aquificota</taxon>
        <taxon>Aquificia</taxon>
        <taxon>Aquificales</taxon>
        <taxon>Hydrogenothermaceae</taxon>
        <taxon>Persephonella</taxon>
    </lineage>
</organism>
<dbReference type="Pfam" id="PF04107">
    <property type="entry name" value="GCS2"/>
    <property type="match status" value="1"/>
</dbReference>
<dbReference type="InterPro" id="IPR050141">
    <property type="entry name" value="GCL_type2/YbdK_subfam"/>
</dbReference>
<evidence type="ECO:0000256" key="4">
    <source>
        <dbReference type="HAMAP-Rule" id="MF_01609"/>
    </source>
</evidence>
<dbReference type="Proteomes" id="UP000219036">
    <property type="component" value="Unassembled WGS sequence"/>
</dbReference>
<comment type="similarity">
    <text evidence="4">Belongs to the glutamate--cysteine ligase type 2 family. YbdK subfamily.</text>
</comment>
<keyword evidence="3 4" id="KW-0067">ATP-binding</keyword>
<dbReference type="Gene3D" id="3.30.590.20">
    <property type="match status" value="1"/>
</dbReference>
<dbReference type="HAMAP" id="MF_01609">
    <property type="entry name" value="Glu_cys_ligase_2"/>
    <property type="match status" value="1"/>
</dbReference>
<dbReference type="PANTHER" id="PTHR36510:SF1">
    <property type="entry name" value="GLUTAMATE--CYSTEINE LIGASE 2-RELATED"/>
    <property type="match status" value="1"/>
</dbReference>
<keyword evidence="6" id="KW-1185">Reference proteome</keyword>
<dbReference type="NCBIfam" id="TIGR02050">
    <property type="entry name" value="gshA_cyan_rel"/>
    <property type="match status" value="1"/>
</dbReference>
<evidence type="ECO:0000256" key="1">
    <source>
        <dbReference type="ARBA" id="ARBA00022598"/>
    </source>
</evidence>
<dbReference type="EC" id="6.3.2.2" evidence="4"/>
<evidence type="ECO:0000256" key="2">
    <source>
        <dbReference type="ARBA" id="ARBA00022741"/>
    </source>
</evidence>
<reference evidence="6" key="1">
    <citation type="submission" date="2017-09" db="EMBL/GenBank/DDBJ databases">
        <authorList>
            <person name="Varghese N."/>
            <person name="Submissions S."/>
        </authorList>
    </citation>
    <scope>NUCLEOTIDE SEQUENCE [LARGE SCALE GENOMIC DNA]</scope>
    <source>
        <strain evidence="6">DSM 15103</strain>
    </source>
</reference>
<dbReference type="AlphaFoldDB" id="A0A285NCK6"/>
<dbReference type="InterPro" id="IPR006336">
    <property type="entry name" value="GCS2"/>
</dbReference>
<dbReference type="InterPro" id="IPR011793">
    <property type="entry name" value="YbdK"/>
</dbReference>
<dbReference type="EMBL" id="OBEI01000002">
    <property type="protein sequence ID" value="SNZ07180.1"/>
    <property type="molecule type" value="Genomic_DNA"/>
</dbReference>
<comment type="catalytic activity">
    <reaction evidence="4">
        <text>L-cysteine + L-glutamate + ATP = gamma-L-glutamyl-L-cysteine + ADP + phosphate + H(+)</text>
        <dbReference type="Rhea" id="RHEA:13285"/>
        <dbReference type="ChEBI" id="CHEBI:15378"/>
        <dbReference type="ChEBI" id="CHEBI:29985"/>
        <dbReference type="ChEBI" id="CHEBI:30616"/>
        <dbReference type="ChEBI" id="CHEBI:35235"/>
        <dbReference type="ChEBI" id="CHEBI:43474"/>
        <dbReference type="ChEBI" id="CHEBI:58173"/>
        <dbReference type="ChEBI" id="CHEBI:456216"/>
        <dbReference type="EC" id="6.3.2.2"/>
    </reaction>
</comment>
<evidence type="ECO:0000313" key="6">
    <source>
        <dbReference type="Proteomes" id="UP000219036"/>
    </source>
</evidence>